<dbReference type="EMBL" id="JAOQNN010000002">
    <property type="protein sequence ID" value="MCW2281528.1"/>
    <property type="molecule type" value="Genomic_DNA"/>
</dbReference>
<gene>
    <name evidence="1" type="ORF">M2256_002050</name>
</gene>
<name>A0AAW5TRP9_9LACT</name>
<dbReference type="AlphaFoldDB" id="A0AAW5TRP9"/>
<proteinExistence type="predicted"/>
<organism evidence="1 2">
    <name type="scientific">Lactococcus lactis</name>
    <dbReference type="NCBI Taxonomy" id="1358"/>
    <lineage>
        <taxon>Bacteria</taxon>
        <taxon>Bacillati</taxon>
        <taxon>Bacillota</taxon>
        <taxon>Bacilli</taxon>
        <taxon>Lactobacillales</taxon>
        <taxon>Streptococcaceae</taxon>
        <taxon>Lactococcus</taxon>
    </lineage>
</organism>
<reference evidence="1" key="1">
    <citation type="submission" date="2023-08" db="EMBL/GenBank/DDBJ databases">
        <title>Genomic analyses of the natural microbiome of Caenorhabditis elegans.</title>
        <authorList>
            <person name="Samuel B."/>
        </authorList>
    </citation>
    <scope>NUCLEOTIDE SEQUENCE</scope>
    <source>
        <strain evidence="1">BIGb0220</strain>
    </source>
</reference>
<accession>A0AAW5TRP9</accession>
<evidence type="ECO:0000313" key="1">
    <source>
        <dbReference type="EMBL" id="MCW2281528.1"/>
    </source>
</evidence>
<protein>
    <recommendedName>
        <fullName evidence="3">Phage protein</fullName>
    </recommendedName>
</protein>
<dbReference type="Proteomes" id="UP001207687">
    <property type="component" value="Unassembled WGS sequence"/>
</dbReference>
<evidence type="ECO:0000313" key="2">
    <source>
        <dbReference type="Proteomes" id="UP001207687"/>
    </source>
</evidence>
<sequence length="56" mass="6991">MWVILEKKFQSFGKYKYKKYEFETKSEVEAFRLKLHHLNEIYEVVLYKKSENEVIE</sequence>
<evidence type="ECO:0008006" key="3">
    <source>
        <dbReference type="Google" id="ProtNLM"/>
    </source>
</evidence>
<comment type="caution">
    <text evidence="1">The sequence shown here is derived from an EMBL/GenBank/DDBJ whole genome shotgun (WGS) entry which is preliminary data.</text>
</comment>